<sequence>GKDVKAGFLTKGHLPSNGVQSGLDVVTHTWGGSSDVCRHLRHTEKNKSAKNRMSPFPPVTMAFCSLTICLHFAHTLLQTGFNVSCDFLPVVSTQGSLCLRVSLQPPPQT</sequence>
<feature type="non-terminal residue" evidence="1">
    <location>
        <position position="1"/>
    </location>
</feature>
<organism evidence="1 2">
    <name type="scientific">Ataeniobius toweri</name>
    <dbReference type="NCBI Taxonomy" id="208326"/>
    <lineage>
        <taxon>Eukaryota</taxon>
        <taxon>Metazoa</taxon>
        <taxon>Chordata</taxon>
        <taxon>Craniata</taxon>
        <taxon>Vertebrata</taxon>
        <taxon>Euteleostomi</taxon>
        <taxon>Actinopterygii</taxon>
        <taxon>Neopterygii</taxon>
        <taxon>Teleostei</taxon>
        <taxon>Neoteleostei</taxon>
        <taxon>Acanthomorphata</taxon>
        <taxon>Ovalentaria</taxon>
        <taxon>Atherinomorphae</taxon>
        <taxon>Cyprinodontiformes</taxon>
        <taxon>Goodeidae</taxon>
        <taxon>Ataeniobius</taxon>
    </lineage>
</organism>
<keyword evidence="2" id="KW-1185">Reference proteome</keyword>
<protein>
    <submittedName>
        <fullName evidence="1">Uncharacterized protein</fullName>
    </submittedName>
</protein>
<comment type="caution">
    <text evidence="1">The sequence shown here is derived from an EMBL/GenBank/DDBJ whole genome shotgun (WGS) entry which is preliminary data.</text>
</comment>
<name>A0ABU7BWQ0_9TELE</name>
<evidence type="ECO:0000313" key="2">
    <source>
        <dbReference type="Proteomes" id="UP001345963"/>
    </source>
</evidence>
<accession>A0ABU7BWQ0</accession>
<proteinExistence type="predicted"/>
<gene>
    <name evidence="1" type="ORF">ATANTOWER_001806</name>
</gene>
<evidence type="ECO:0000313" key="1">
    <source>
        <dbReference type="EMBL" id="MED6254906.1"/>
    </source>
</evidence>
<dbReference type="Proteomes" id="UP001345963">
    <property type="component" value="Unassembled WGS sequence"/>
</dbReference>
<dbReference type="EMBL" id="JAHUTI010070023">
    <property type="protein sequence ID" value="MED6254906.1"/>
    <property type="molecule type" value="Genomic_DNA"/>
</dbReference>
<reference evidence="1 2" key="1">
    <citation type="submission" date="2021-07" db="EMBL/GenBank/DDBJ databases">
        <authorList>
            <person name="Palmer J.M."/>
        </authorList>
    </citation>
    <scope>NUCLEOTIDE SEQUENCE [LARGE SCALE GENOMIC DNA]</scope>
    <source>
        <strain evidence="1 2">AT_MEX2019</strain>
        <tissue evidence="1">Muscle</tissue>
    </source>
</reference>